<feature type="domain" description="ABM" evidence="1">
    <location>
        <begin position="18"/>
        <end position="89"/>
    </location>
</feature>
<evidence type="ECO:0000259" key="1">
    <source>
        <dbReference type="Pfam" id="PF03992"/>
    </source>
</evidence>
<evidence type="ECO:0000313" key="3">
    <source>
        <dbReference type="Proteomes" id="UP000192422"/>
    </source>
</evidence>
<evidence type="ECO:0000313" key="2">
    <source>
        <dbReference type="EMBL" id="QPZ93246.1"/>
    </source>
</evidence>
<dbReference type="GO" id="GO:0004497">
    <property type="term" value="F:monooxygenase activity"/>
    <property type="evidence" value="ECO:0007669"/>
    <property type="project" value="UniProtKB-KW"/>
</dbReference>
<dbReference type="InterPro" id="IPR007138">
    <property type="entry name" value="ABM_dom"/>
</dbReference>
<name>A0ABX6YZC9_9RHOB</name>
<reference evidence="2 3" key="1">
    <citation type="submission" date="2020-05" db="EMBL/GenBank/DDBJ databases">
        <title>Thioclava electrotropha strain Elox9 finished genome.</title>
        <authorList>
            <person name="Rowe A.R."/>
            <person name="Wilbanks E.G."/>
        </authorList>
    </citation>
    <scope>NUCLEOTIDE SEQUENCE [LARGE SCALE GENOMIC DNA]</scope>
    <source>
        <strain evidence="2 3">Elox9</strain>
    </source>
</reference>
<accession>A0ABX6YZC9</accession>
<dbReference type="Gene3D" id="3.30.70.100">
    <property type="match status" value="1"/>
</dbReference>
<dbReference type="Pfam" id="PF03992">
    <property type="entry name" value="ABM"/>
    <property type="match status" value="1"/>
</dbReference>
<proteinExistence type="predicted"/>
<protein>
    <submittedName>
        <fullName evidence="2">Antibiotic biosynthesis monooxygenase</fullName>
    </submittedName>
</protein>
<dbReference type="PANTHER" id="PTHR37811:SF2">
    <property type="entry name" value="ABM DOMAIN-CONTAINING PROTEIN"/>
    <property type="match status" value="1"/>
</dbReference>
<sequence>MSDVHPAPGFAPLPDPPYYAVIFASLRGATDEGYGAMAEQMAALAAQQPGYIGMENARDATGFGLTVSYWIDEAALIAWKAVAKHQLAQQLGKDRWYRHYALRVAKVERQYDGPEGR</sequence>
<dbReference type="InterPro" id="IPR011008">
    <property type="entry name" value="Dimeric_a/b-barrel"/>
</dbReference>
<dbReference type="Proteomes" id="UP000192422">
    <property type="component" value="Chromosome"/>
</dbReference>
<dbReference type="EMBL" id="CP053562">
    <property type="protein sequence ID" value="QPZ93246.1"/>
    <property type="molecule type" value="Genomic_DNA"/>
</dbReference>
<keyword evidence="3" id="KW-1185">Reference proteome</keyword>
<keyword evidence="2" id="KW-0503">Monooxygenase</keyword>
<keyword evidence="2" id="KW-0560">Oxidoreductase</keyword>
<dbReference type="SUPFAM" id="SSF54909">
    <property type="entry name" value="Dimeric alpha+beta barrel"/>
    <property type="match status" value="1"/>
</dbReference>
<gene>
    <name evidence="2" type="ORF">AKL02_013945</name>
</gene>
<dbReference type="PANTHER" id="PTHR37811">
    <property type="entry name" value="BLL5343 PROTEIN"/>
    <property type="match status" value="1"/>
</dbReference>
<organism evidence="2 3">
    <name type="scientific">Thioclava electrotropha</name>
    <dbReference type="NCBI Taxonomy" id="1549850"/>
    <lineage>
        <taxon>Bacteria</taxon>
        <taxon>Pseudomonadati</taxon>
        <taxon>Pseudomonadota</taxon>
        <taxon>Alphaproteobacteria</taxon>
        <taxon>Rhodobacterales</taxon>
        <taxon>Paracoccaceae</taxon>
        <taxon>Thioclava</taxon>
    </lineage>
</organism>
<dbReference type="InterPro" id="IPR052936">
    <property type="entry name" value="Jasmonate_Hydroxylase-like"/>
</dbReference>